<dbReference type="Gene3D" id="3.30.300.30">
    <property type="match status" value="1"/>
</dbReference>
<keyword evidence="10" id="KW-0175">Coiled coil</keyword>
<keyword evidence="14" id="KW-0969">Cilium</keyword>
<dbReference type="InterPro" id="IPR000067">
    <property type="entry name" value="FlgMring_FliF"/>
</dbReference>
<keyword evidence="14" id="KW-0966">Cell projection</keyword>
<dbReference type="Pfam" id="PF08345">
    <property type="entry name" value="YscJ_FliF_C"/>
    <property type="match status" value="1"/>
</dbReference>
<dbReference type="NCBIfam" id="TIGR00206">
    <property type="entry name" value="fliF"/>
    <property type="match status" value="1"/>
</dbReference>
<dbReference type="GO" id="GO:0009431">
    <property type="term" value="C:bacterial-type flagellum basal body, MS ring"/>
    <property type="evidence" value="ECO:0007669"/>
    <property type="project" value="InterPro"/>
</dbReference>
<keyword evidence="14" id="KW-0282">Flagellum</keyword>
<keyword evidence="4" id="KW-1003">Cell membrane</keyword>
<keyword evidence="6 11" id="KW-1133">Transmembrane helix</keyword>
<dbReference type="PANTHER" id="PTHR30046:SF0">
    <property type="entry name" value="FLAGELLAR M-RING PROTEIN"/>
    <property type="match status" value="1"/>
</dbReference>
<name>A0A841KSU5_9FIRM</name>
<dbReference type="EMBL" id="JACHEN010000015">
    <property type="protein sequence ID" value="MBB6216471.1"/>
    <property type="molecule type" value="Genomic_DNA"/>
</dbReference>
<dbReference type="GO" id="GO:0003774">
    <property type="term" value="F:cytoskeletal motor activity"/>
    <property type="evidence" value="ECO:0007669"/>
    <property type="project" value="InterPro"/>
</dbReference>
<dbReference type="PIRSF" id="PIRSF004862">
    <property type="entry name" value="FliF"/>
    <property type="match status" value="1"/>
</dbReference>
<dbReference type="GO" id="GO:0005886">
    <property type="term" value="C:plasma membrane"/>
    <property type="evidence" value="ECO:0007669"/>
    <property type="project" value="UniProtKB-SubCell"/>
</dbReference>
<evidence type="ECO:0000256" key="5">
    <source>
        <dbReference type="ARBA" id="ARBA00022692"/>
    </source>
</evidence>
<feature type="coiled-coil region" evidence="10">
    <location>
        <begin position="341"/>
        <end position="368"/>
    </location>
</feature>
<dbReference type="InterPro" id="IPR006182">
    <property type="entry name" value="FliF_N_dom"/>
</dbReference>
<keyword evidence="8 9" id="KW-0975">Bacterial flagellum</keyword>
<dbReference type="PANTHER" id="PTHR30046">
    <property type="entry name" value="FLAGELLAR M-RING PROTEIN"/>
    <property type="match status" value="1"/>
</dbReference>
<keyword evidence="15" id="KW-1185">Reference proteome</keyword>
<comment type="function">
    <text evidence="9">The M ring may be actively involved in energy transduction.</text>
</comment>
<evidence type="ECO:0000256" key="3">
    <source>
        <dbReference type="ARBA" id="ARBA00007971"/>
    </source>
</evidence>
<keyword evidence="7 11" id="KW-0472">Membrane</keyword>
<evidence type="ECO:0000259" key="12">
    <source>
        <dbReference type="Pfam" id="PF01514"/>
    </source>
</evidence>
<dbReference type="InterPro" id="IPR043427">
    <property type="entry name" value="YscJ/FliF"/>
</dbReference>
<evidence type="ECO:0000313" key="14">
    <source>
        <dbReference type="EMBL" id="MBB6216471.1"/>
    </source>
</evidence>
<evidence type="ECO:0000256" key="1">
    <source>
        <dbReference type="ARBA" id="ARBA00004117"/>
    </source>
</evidence>
<gene>
    <name evidence="14" type="ORF">HNQ80_002573</name>
</gene>
<dbReference type="Pfam" id="PF01514">
    <property type="entry name" value="YscJ_FliF"/>
    <property type="match status" value="1"/>
</dbReference>
<evidence type="ECO:0000256" key="2">
    <source>
        <dbReference type="ARBA" id="ARBA00004651"/>
    </source>
</evidence>
<proteinExistence type="inferred from homology"/>
<dbReference type="InterPro" id="IPR013556">
    <property type="entry name" value="Flag_M-ring_C"/>
</dbReference>
<organism evidence="14 15">
    <name type="scientific">Anaerosolibacter carboniphilus</name>
    <dbReference type="NCBI Taxonomy" id="1417629"/>
    <lineage>
        <taxon>Bacteria</taxon>
        <taxon>Bacillati</taxon>
        <taxon>Bacillota</taxon>
        <taxon>Clostridia</taxon>
        <taxon>Peptostreptococcales</taxon>
        <taxon>Thermotaleaceae</taxon>
        <taxon>Anaerosolibacter</taxon>
    </lineage>
</organism>
<feature type="transmembrane region" description="Helical" evidence="11">
    <location>
        <begin position="435"/>
        <end position="456"/>
    </location>
</feature>
<dbReference type="AlphaFoldDB" id="A0A841KSU5"/>
<evidence type="ECO:0000259" key="13">
    <source>
        <dbReference type="Pfam" id="PF08345"/>
    </source>
</evidence>
<comment type="subcellular location">
    <subcellularLocation>
        <location evidence="1 9">Bacterial flagellum basal body</location>
    </subcellularLocation>
    <subcellularLocation>
        <location evidence="2">Cell membrane</location>
        <topology evidence="2">Multi-pass membrane protein</topology>
    </subcellularLocation>
</comment>
<evidence type="ECO:0000256" key="4">
    <source>
        <dbReference type="ARBA" id="ARBA00022475"/>
    </source>
</evidence>
<feature type="domain" description="Flagellar M-ring C-terminal" evidence="13">
    <location>
        <begin position="255"/>
        <end position="403"/>
    </location>
</feature>
<evidence type="ECO:0000256" key="10">
    <source>
        <dbReference type="SAM" id="Coils"/>
    </source>
</evidence>
<sequence>MGDTIQQMKQQLNEFYQSLNKSQKIKIGVSGLLVITAISLMVFFTSRPEYTPLYNNLTTSDAGEMTKKLDELKIPWKNADGSENGKTTLLVPKEYYDKAKMSLAIEGFPKEGFSYEDMMSTSSLTMTNDERTKRFIIAQQNSLAQTIEEIDGVKNAIVNLSVPDDTKFLIDPQQSKASVFVNLDKGKELSKEQIDGVVMLVSNAVKGLAPDNISVVDNLGRLLNKKDSENFDATTQMGLQQQVQNDLKNSIEEFLSTVYGPGNVAVMVNVKLDFDSEVTDIKEFSPPIEGETNGIIRSMNELKEQVINGQAGGAPGTDTNSEDITQYVEGSNEASKYDKANQTINYEINELNKKIVKAQGQIKDITVAVLVNQGALVNQELTEEDKQEIINLVSASAGLDTKVVEVMARDFDNTLSKQFENANAQKGNTGLFGNIPLWAIGILLAFLVGGAGYAVYRVRQRKNEVNDLLQNQPLTVEEVIDEIDLEGSEKSGYKKEIEKFVDKKPDAVAQLLKTWLNEE</sequence>
<evidence type="ECO:0000256" key="8">
    <source>
        <dbReference type="ARBA" id="ARBA00023143"/>
    </source>
</evidence>
<evidence type="ECO:0000313" key="15">
    <source>
        <dbReference type="Proteomes" id="UP000579281"/>
    </source>
</evidence>
<dbReference type="RefSeq" id="WP_184311006.1">
    <property type="nucleotide sequence ID" value="NZ_JACHEN010000015.1"/>
</dbReference>
<evidence type="ECO:0000256" key="6">
    <source>
        <dbReference type="ARBA" id="ARBA00022989"/>
    </source>
</evidence>
<accession>A0A841KSU5</accession>
<evidence type="ECO:0000256" key="11">
    <source>
        <dbReference type="SAM" id="Phobius"/>
    </source>
</evidence>
<dbReference type="GO" id="GO:0071973">
    <property type="term" value="P:bacterial-type flagellum-dependent cell motility"/>
    <property type="evidence" value="ECO:0007669"/>
    <property type="project" value="InterPro"/>
</dbReference>
<feature type="transmembrane region" description="Helical" evidence="11">
    <location>
        <begin position="27"/>
        <end position="46"/>
    </location>
</feature>
<evidence type="ECO:0000256" key="7">
    <source>
        <dbReference type="ARBA" id="ARBA00023136"/>
    </source>
</evidence>
<evidence type="ECO:0000256" key="9">
    <source>
        <dbReference type="PIRNR" id="PIRNR004862"/>
    </source>
</evidence>
<dbReference type="Proteomes" id="UP000579281">
    <property type="component" value="Unassembled WGS sequence"/>
</dbReference>
<reference evidence="14 15" key="1">
    <citation type="submission" date="2020-08" db="EMBL/GenBank/DDBJ databases">
        <title>Genomic Encyclopedia of Type Strains, Phase IV (KMG-IV): sequencing the most valuable type-strain genomes for metagenomic binning, comparative biology and taxonomic classification.</title>
        <authorList>
            <person name="Goeker M."/>
        </authorList>
    </citation>
    <scope>NUCLEOTIDE SEQUENCE [LARGE SCALE GENOMIC DNA]</scope>
    <source>
        <strain evidence="14 15">DSM 103526</strain>
    </source>
</reference>
<dbReference type="PRINTS" id="PR01009">
    <property type="entry name" value="FLGMRINGFLIF"/>
</dbReference>
<dbReference type="InterPro" id="IPR045851">
    <property type="entry name" value="AMP-bd_C_sf"/>
</dbReference>
<feature type="domain" description="Flagellar M-ring N-terminal" evidence="12">
    <location>
        <begin position="46"/>
        <end position="224"/>
    </location>
</feature>
<comment type="similarity">
    <text evidence="3 9">Belongs to the FliF family.</text>
</comment>
<comment type="caution">
    <text evidence="14">The sequence shown here is derived from an EMBL/GenBank/DDBJ whole genome shotgun (WGS) entry which is preliminary data.</text>
</comment>
<keyword evidence="5 11" id="KW-0812">Transmembrane</keyword>
<protein>
    <recommendedName>
        <fullName evidence="9">Flagellar M-ring protein</fullName>
    </recommendedName>
</protein>